<proteinExistence type="predicted"/>
<gene>
    <name evidence="3" type="ORF">Q7514_03885</name>
</gene>
<dbReference type="RefSeq" id="WP_330131901.1">
    <property type="nucleotide sequence ID" value="NZ_JAUTXY010000001.1"/>
</dbReference>
<comment type="caution">
    <text evidence="3">The sequence shown here is derived from an EMBL/GenBank/DDBJ whole genome shotgun (WGS) entry which is preliminary data.</text>
</comment>
<reference evidence="3 4" key="1">
    <citation type="submission" date="2023-07" db="EMBL/GenBank/DDBJ databases">
        <authorList>
            <person name="Girao M."/>
            <person name="Carvalho M.F."/>
        </authorList>
    </citation>
    <scope>NUCLEOTIDE SEQUENCE [LARGE SCALE GENOMIC DNA]</scope>
    <source>
        <strain evidence="3 4">YIM65754</strain>
    </source>
</reference>
<evidence type="ECO:0000259" key="2">
    <source>
        <dbReference type="Pfam" id="PF12625"/>
    </source>
</evidence>
<feature type="compositionally biased region" description="Basic residues" evidence="1">
    <location>
        <begin position="115"/>
        <end position="125"/>
    </location>
</feature>
<accession>A0ABU7L547</accession>
<dbReference type="EMBL" id="JAUTXY010000001">
    <property type="protein sequence ID" value="MEE2056664.1"/>
    <property type="molecule type" value="Genomic_DNA"/>
</dbReference>
<name>A0ABU7L547_9NOCA</name>
<evidence type="ECO:0000313" key="4">
    <source>
        <dbReference type="Proteomes" id="UP001336020"/>
    </source>
</evidence>
<feature type="domain" description="HTH-type transcriptional regulator AraC-type N-terminal" evidence="2">
    <location>
        <begin position="18"/>
        <end position="97"/>
    </location>
</feature>
<dbReference type="Pfam" id="PF12625">
    <property type="entry name" value="Arabinose_bd"/>
    <property type="match status" value="1"/>
</dbReference>
<keyword evidence="4" id="KW-1185">Reference proteome</keyword>
<feature type="region of interest" description="Disordered" evidence="1">
    <location>
        <begin position="102"/>
        <end position="147"/>
    </location>
</feature>
<evidence type="ECO:0000313" key="3">
    <source>
        <dbReference type="EMBL" id="MEE2056664.1"/>
    </source>
</evidence>
<organism evidence="3 4">
    <name type="scientific">Rhodococcus artemisiae</name>
    <dbReference type="NCBI Taxonomy" id="714159"/>
    <lineage>
        <taxon>Bacteria</taxon>
        <taxon>Bacillati</taxon>
        <taxon>Actinomycetota</taxon>
        <taxon>Actinomycetes</taxon>
        <taxon>Mycobacteriales</taxon>
        <taxon>Nocardiaceae</taxon>
        <taxon>Rhodococcus</taxon>
    </lineage>
</organism>
<dbReference type="Proteomes" id="UP001336020">
    <property type="component" value="Unassembled WGS sequence"/>
</dbReference>
<protein>
    <submittedName>
        <fullName evidence="3">AraC family transcriptional regulator ligand-binding domain-containing protein</fullName>
    </submittedName>
</protein>
<evidence type="ECO:0000256" key="1">
    <source>
        <dbReference type="SAM" id="MobiDB-lite"/>
    </source>
</evidence>
<dbReference type="InterPro" id="IPR032687">
    <property type="entry name" value="AraC-type_N"/>
</dbReference>
<feature type="compositionally biased region" description="Basic residues" evidence="1">
    <location>
        <begin position="133"/>
        <end position="145"/>
    </location>
</feature>
<sequence>MTRAAGLRGFTSPVEELGGDPNRLLKRFALSPDLIASDDELIPIDAHDLMFDTAASELHCPDLGLRPAALQHLSVLGPLALAIQESSTVAAALQCAGVVRRRRTQRGGPGEVRDIRRRHRARPGHRTAVDARPHRRQPFARRQHSGRSVGIAGKRYLPGQLATRTLTDSRCAQLPRTIGREIYPNASSLEDSLDQNDSMIKEKTLADPCTADLRWLQILPLSELAPRKRQWPVVPTYVHGGIEYGEIKAGRR</sequence>